<dbReference type="GO" id="GO:0020037">
    <property type="term" value="F:heme binding"/>
    <property type="evidence" value="ECO:0007669"/>
    <property type="project" value="InterPro"/>
</dbReference>
<keyword evidence="8" id="KW-1133">Transmembrane helix</keyword>
<name>A0A9P8ALJ4_9AGAR</name>
<evidence type="ECO:0000256" key="9">
    <source>
        <dbReference type="ARBA" id="ARBA00023002"/>
    </source>
</evidence>
<evidence type="ECO:0000256" key="11">
    <source>
        <dbReference type="ARBA" id="ARBA00023033"/>
    </source>
</evidence>
<dbReference type="GeneID" id="66106119"/>
<dbReference type="InterPro" id="IPR036396">
    <property type="entry name" value="Cyt_P450_sf"/>
</dbReference>
<evidence type="ECO:0000256" key="10">
    <source>
        <dbReference type="ARBA" id="ARBA00023004"/>
    </source>
</evidence>
<evidence type="ECO:0000256" key="7">
    <source>
        <dbReference type="ARBA" id="ARBA00022723"/>
    </source>
</evidence>
<organism evidence="14 15">
    <name type="scientific">Guyanagaster necrorhizus</name>
    <dbReference type="NCBI Taxonomy" id="856835"/>
    <lineage>
        <taxon>Eukaryota</taxon>
        <taxon>Fungi</taxon>
        <taxon>Dikarya</taxon>
        <taxon>Basidiomycota</taxon>
        <taxon>Agaricomycotina</taxon>
        <taxon>Agaricomycetes</taxon>
        <taxon>Agaricomycetidae</taxon>
        <taxon>Agaricales</taxon>
        <taxon>Marasmiineae</taxon>
        <taxon>Physalacriaceae</taxon>
        <taxon>Guyanagaster</taxon>
    </lineage>
</organism>
<dbReference type="PRINTS" id="PR00463">
    <property type="entry name" value="EP450I"/>
</dbReference>
<keyword evidence="6" id="KW-0812">Transmembrane</keyword>
<dbReference type="Gene3D" id="1.10.630.10">
    <property type="entry name" value="Cytochrome P450"/>
    <property type="match status" value="1"/>
</dbReference>
<dbReference type="PRINTS" id="PR00385">
    <property type="entry name" value="P450"/>
</dbReference>
<dbReference type="OrthoDB" id="1470350at2759"/>
<dbReference type="GO" id="GO:0005506">
    <property type="term" value="F:iron ion binding"/>
    <property type="evidence" value="ECO:0007669"/>
    <property type="project" value="InterPro"/>
</dbReference>
<dbReference type="InterPro" id="IPR002401">
    <property type="entry name" value="Cyt_P450_E_grp-I"/>
</dbReference>
<feature type="binding site" description="axial binding residue" evidence="13">
    <location>
        <position position="424"/>
    </location>
    <ligand>
        <name>heme</name>
        <dbReference type="ChEBI" id="CHEBI:30413"/>
    </ligand>
    <ligandPart>
        <name>Fe</name>
        <dbReference type="ChEBI" id="CHEBI:18248"/>
    </ligandPart>
</feature>
<evidence type="ECO:0000256" key="13">
    <source>
        <dbReference type="PIRSR" id="PIRSR602401-1"/>
    </source>
</evidence>
<evidence type="ECO:0000256" key="8">
    <source>
        <dbReference type="ARBA" id="ARBA00022989"/>
    </source>
</evidence>
<keyword evidence="9" id="KW-0560">Oxidoreductase</keyword>
<protein>
    <submittedName>
        <fullName evidence="14">Cytochrome P450</fullName>
    </submittedName>
</protein>
<keyword evidence="15" id="KW-1185">Reference proteome</keyword>
<dbReference type="GO" id="GO:0004497">
    <property type="term" value="F:monooxygenase activity"/>
    <property type="evidence" value="ECO:0007669"/>
    <property type="project" value="UniProtKB-KW"/>
</dbReference>
<evidence type="ECO:0000256" key="12">
    <source>
        <dbReference type="ARBA" id="ARBA00023136"/>
    </source>
</evidence>
<keyword evidence="10 13" id="KW-0408">Iron</keyword>
<dbReference type="Pfam" id="PF00067">
    <property type="entry name" value="p450"/>
    <property type="match status" value="1"/>
</dbReference>
<dbReference type="InterPro" id="IPR001128">
    <property type="entry name" value="Cyt_P450"/>
</dbReference>
<evidence type="ECO:0000313" key="14">
    <source>
        <dbReference type="EMBL" id="KAG7440268.1"/>
    </source>
</evidence>
<dbReference type="PANTHER" id="PTHR24305">
    <property type="entry name" value="CYTOCHROME P450"/>
    <property type="match status" value="1"/>
</dbReference>
<dbReference type="InterPro" id="IPR050121">
    <property type="entry name" value="Cytochrome_P450_monoxygenase"/>
</dbReference>
<proteinExistence type="inferred from homology"/>
<evidence type="ECO:0000313" key="15">
    <source>
        <dbReference type="Proteomes" id="UP000812287"/>
    </source>
</evidence>
<keyword evidence="12" id="KW-0472">Membrane</keyword>
<evidence type="ECO:0000256" key="1">
    <source>
        <dbReference type="ARBA" id="ARBA00001971"/>
    </source>
</evidence>
<dbReference type="GO" id="GO:0016705">
    <property type="term" value="F:oxidoreductase activity, acting on paired donors, with incorporation or reduction of molecular oxygen"/>
    <property type="evidence" value="ECO:0007669"/>
    <property type="project" value="InterPro"/>
</dbReference>
<comment type="caution">
    <text evidence="14">The sequence shown here is derived from an EMBL/GenBank/DDBJ whole genome shotgun (WGS) entry which is preliminary data.</text>
</comment>
<gene>
    <name evidence="14" type="ORF">BT62DRAFT_911043</name>
</gene>
<dbReference type="SUPFAM" id="SSF48264">
    <property type="entry name" value="Cytochrome P450"/>
    <property type="match status" value="1"/>
</dbReference>
<evidence type="ECO:0000256" key="6">
    <source>
        <dbReference type="ARBA" id="ARBA00022692"/>
    </source>
</evidence>
<keyword evidence="5 13" id="KW-0349">Heme</keyword>
<dbReference type="GO" id="GO:0016020">
    <property type="term" value="C:membrane"/>
    <property type="evidence" value="ECO:0007669"/>
    <property type="project" value="UniProtKB-SubCell"/>
</dbReference>
<dbReference type="AlphaFoldDB" id="A0A9P8ALJ4"/>
<evidence type="ECO:0000256" key="3">
    <source>
        <dbReference type="ARBA" id="ARBA00004721"/>
    </source>
</evidence>
<dbReference type="PANTHER" id="PTHR24305:SF166">
    <property type="entry name" value="CYTOCHROME P450 12A4, MITOCHONDRIAL-RELATED"/>
    <property type="match status" value="1"/>
</dbReference>
<comment type="pathway">
    <text evidence="3">Secondary metabolite biosynthesis; terpenoid biosynthesis.</text>
</comment>
<evidence type="ECO:0000256" key="5">
    <source>
        <dbReference type="ARBA" id="ARBA00022617"/>
    </source>
</evidence>
<dbReference type="EMBL" id="MU250574">
    <property type="protein sequence ID" value="KAG7440268.1"/>
    <property type="molecule type" value="Genomic_DNA"/>
</dbReference>
<keyword evidence="11" id="KW-0503">Monooxygenase</keyword>
<dbReference type="RefSeq" id="XP_043033768.1">
    <property type="nucleotide sequence ID" value="XM_043183822.1"/>
</dbReference>
<keyword evidence="7 13" id="KW-0479">Metal-binding</keyword>
<evidence type="ECO:0000256" key="4">
    <source>
        <dbReference type="ARBA" id="ARBA00010617"/>
    </source>
</evidence>
<comment type="similarity">
    <text evidence="4">Belongs to the cytochrome P450 family.</text>
</comment>
<dbReference type="Proteomes" id="UP000812287">
    <property type="component" value="Unassembled WGS sequence"/>
</dbReference>
<reference evidence="14" key="1">
    <citation type="submission" date="2020-11" db="EMBL/GenBank/DDBJ databases">
        <title>Adaptations for nitrogen fixation in a non-lichenized fungal sporocarp promotes dispersal by wood-feeding termites.</title>
        <authorList>
            <consortium name="DOE Joint Genome Institute"/>
            <person name="Koch R.A."/>
            <person name="Yoon G."/>
            <person name="Arayal U."/>
            <person name="Lail K."/>
            <person name="Amirebrahimi M."/>
            <person name="Labutti K."/>
            <person name="Lipzen A."/>
            <person name="Riley R."/>
            <person name="Barry K."/>
            <person name="Henrissat B."/>
            <person name="Grigoriev I.V."/>
            <person name="Herr J.R."/>
            <person name="Aime M.C."/>
        </authorList>
    </citation>
    <scope>NUCLEOTIDE SEQUENCE</scope>
    <source>
        <strain evidence="14">MCA 3950</strain>
    </source>
</reference>
<comment type="subcellular location">
    <subcellularLocation>
        <location evidence="2">Membrane</location>
    </subcellularLocation>
</comment>
<accession>A0A9P8ALJ4</accession>
<sequence length="487" mass="54497">MGSCVITRGHEGVLRGQDNAGDLEMKWCRKYGTVYRIAGCLGQSVLVVCDPKALEHVFHPSRPYPKSKDMHFVLDLILGKGLATVDNDNHHRQRKILNPAFSSAQLRKYQVIFQQCSDKLVNDIQRSLTGSDDIINAVDWTGKASLDIIGLGKCHPWFSPTTSFRYDFRALDGQEAELGRAMKHLFTASQVNTTASELIFIALIRMVPDWVLRFLRLISTREIRLLASSGNVAKKVAREVMVRNNEVQVSDDDRDIVNVLGQNIARARSEGKMQDDEVEAQLMTFVVAGHETSSTSIAWILYELAVHPEYQSIIRAELKQSNDYDSMPFLNAAIKETFRMHPIAPSLTRTAPHDDVLPLSGGKTLAIPKGQTLFCSVYLYNRLPCLWGDDAEEWNPARFLNKTLPGSLGVYANLMTFSSGSRSCIRWRFAVMEMQTVLANLLLHFEFSLPEGGVEIQHFPGLPGVVPVVKGKAHLGSQIPLRVRVLH</sequence>
<comment type="cofactor">
    <cofactor evidence="1 13">
        <name>heme</name>
        <dbReference type="ChEBI" id="CHEBI:30413"/>
    </cofactor>
</comment>
<evidence type="ECO:0000256" key="2">
    <source>
        <dbReference type="ARBA" id="ARBA00004370"/>
    </source>
</evidence>